<name>A0A0T9TF46_YERAL</name>
<evidence type="ECO:0000313" key="20">
    <source>
        <dbReference type="Proteomes" id="UP000041595"/>
    </source>
</evidence>
<keyword evidence="3 12" id="KW-1134">Transmembrane beta strand</keyword>
<feature type="domain" description="TonB-dependent receptor plug" evidence="16">
    <location>
        <begin position="72"/>
        <end position="162"/>
    </location>
</feature>
<organism evidence="17 20">
    <name type="scientific">Yersinia aldovae</name>
    <dbReference type="NCBI Taxonomy" id="29483"/>
    <lineage>
        <taxon>Bacteria</taxon>
        <taxon>Pseudomonadati</taxon>
        <taxon>Pseudomonadota</taxon>
        <taxon>Gammaproteobacteria</taxon>
        <taxon>Enterobacterales</taxon>
        <taxon>Yersiniaceae</taxon>
        <taxon>Yersinia</taxon>
    </lineage>
</organism>
<evidence type="ECO:0000256" key="7">
    <source>
        <dbReference type="ARBA" id="ARBA00023004"/>
    </source>
</evidence>
<evidence type="ECO:0000256" key="5">
    <source>
        <dbReference type="ARBA" id="ARBA00022692"/>
    </source>
</evidence>
<dbReference type="InterPro" id="IPR000531">
    <property type="entry name" value="Beta-barrel_TonB"/>
</dbReference>
<evidence type="ECO:0000256" key="2">
    <source>
        <dbReference type="ARBA" id="ARBA00022448"/>
    </source>
</evidence>
<dbReference type="InterPro" id="IPR012910">
    <property type="entry name" value="Plug_dom"/>
</dbReference>
<accession>A0A0T9TF46</accession>
<feature type="chain" id="PRO_5006697706" evidence="14">
    <location>
        <begin position="26"/>
        <end position="677"/>
    </location>
</feature>
<dbReference type="GO" id="GO:0015344">
    <property type="term" value="F:siderophore uptake transmembrane transporter activity"/>
    <property type="evidence" value="ECO:0007669"/>
    <property type="project" value="TreeGrafter"/>
</dbReference>
<evidence type="ECO:0000256" key="4">
    <source>
        <dbReference type="ARBA" id="ARBA00022496"/>
    </source>
</evidence>
<protein>
    <submittedName>
        <fullName evidence="17">Outer membrane cobalamin receptor protein</fullName>
    </submittedName>
</protein>
<keyword evidence="10 12" id="KW-0472">Membrane</keyword>
<gene>
    <name evidence="17" type="ORF">ERS137965_01068</name>
    <name evidence="18" type="ORF">ERS137966_01542</name>
</gene>
<dbReference type="Gene3D" id="2.40.170.20">
    <property type="entry name" value="TonB-dependent receptor, beta-barrel domain"/>
    <property type="match status" value="1"/>
</dbReference>
<dbReference type="AlphaFoldDB" id="A0A0T9TF46"/>
<dbReference type="PROSITE" id="PS52016">
    <property type="entry name" value="TONB_DEPENDENT_REC_3"/>
    <property type="match status" value="1"/>
</dbReference>
<reference evidence="17 20" key="1">
    <citation type="submission" date="2015-03" db="EMBL/GenBank/DDBJ databases">
        <authorList>
            <person name="Murphy D."/>
        </authorList>
    </citation>
    <scope>NUCLEOTIDE SEQUENCE [LARGE SCALE GENOMIC DNA]</scope>
    <source>
        <strain evidence="17 20">IP06005</strain>
    </source>
</reference>
<dbReference type="Proteomes" id="UP000038647">
    <property type="component" value="Unassembled WGS sequence"/>
</dbReference>
<comment type="subcellular location">
    <subcellularLocation>
        <location evidence="1 12">Cell outer membrane</location>
        <topology evidence="1 12">Multi-pass membrane protein</topology>
    </subcellularLocation>
</comment>
<keyword evidence="2 12" id="KW-0813">Transport</keyword>
<keyword evidence="5 12" id="KW-0812">Transmembrane</keyword>
<dbReference type="GO" id="GO:0009279">
    <property type="term" value="C:cell outer membrane"/>
    <property type="evidence" value="ECO:0007669"/>
    <property type="project" value="UniProtKB-SubCell"/>
</dbReference>
<dbReference type="InterPro" id="IPR036942">
    <property type="entry name" value="Beta-barrel_TonB_sf"/>
</dbReference>
<evidence type="ECO:0000256" key="11">
    <source>
        <dbReference type="ARBA" id="ARBA00023237"/>
    </source>
</evidence>
<sequence>MKGIISVNILLLLTILFTFTFPSQADESDVKNDNYMEVIGSDHGDAIIKQKGKLALIPGGSNLIFPDEEGRLATLDDALKHQSGLLVSNFFGGADQPRLNIRGSGVQSAPLSRGITLLQDGLPLNDADGGFHISLLEPRESKIISVRRGANATSSITNALGGELDFISYTGRDESGRLRYEYGSFGRQGWHGAIGGELTERWDGRLSVSGDNFRGYRDHSSSQRNAIRTNVGFEQGRFTNRTWLSWTDLRFDVAGSLSQSEAKNNPTSIYPLVWARDPRRNVEQARAANYSIWQGQGWQQELGLWAQHTHDNFITPAVYVLSSGNTYGILWNSDLSSGEMNYRTRLSVERSDMARDLRQNRRETTQDGKLIGSYTMLAENQNVVLGLGWQANEDWYLNVDIKGTHSVRNAYPRDGRQESRQSWFFMTPKWGVIWFPQPQFRGFANLSWSHEPPSFREILSNNGKINRLAPQKAVTMEVGGEGQLASKINWDLTLYRSIVRNELISLYDQEGNSTGTFNYRHKTLHQGIEAGLKGDIPLRDSDIEYRLAWMYNDFRFLGGEYQGKRMGGIPPQQFSAELLYKWQYWRVGPNLHWLPARTPVDHANRYDVQFRDKFAVWGFKIDYRHPDGWSTYLSLDNLTNKRYATASIAGREVISEKNNTLFPGVGRSVNGGFTYHF</sequence>
<dbReference type="Pfam" id="PF00593">
    <property type="entry name" value="TonB_dep_Rec_b-barrel"/>
    <property type="match status" value="1"/>
</dbReference>
<dbReference type="PANTHER" id="PTHR32552:SF68">
    <property type="entry name" value="FERRICHROME OUTER MEMBRANE TRANSPORTER_PHAGE RECEPTOR"/>
    <property type="match status" value="1"/>
</dbReference>
<dbReference type="eggNOG" id="COG4206">
    <property type="taxonomic scope" value="Bacteria"/>
</dbReference>
<feature type="domain" description="TonB-dependent receptor-like beta-barrel" evidence="15">
    <location>
        <begin position="170"/>
        <end position="638"/>
    </location>
</feature>
<keyword evidence="4" id="KW-0410">Iron transport</keyword>
<keyword evidence="9 13" id="KW-0798">TonB box</keyword>
<evidence type="ECO:0000313" key="17">
    <source>
        <dbReference type="EMBL" id="CNK79059.1"/>
    </source>
</evidence>
<feature type="signal peptide" evidence="14">
    <location>
        <begin position="1"/>
        <end position="25"/>
    </location>
</feature>
<evidence type="ECO:0000256" key="9">
    <source>
        <dbReference type="ARBA" id="ARBA00023077"/>
    </source>
</evidence>
<evidence type="ECO:0000256" key="1">
    <source>
        <dbReference type="ARBA" id="ARBA00004571"/>
    </source>
</evidence>
<dbReference type="RefSeq" id="WP_004704092.1">
    <property type="nucleotide sequence ID" value="NZ_CQEJ01000005.1"/>
</dbReference>
<evidence type="ECO:0000256" key="8">
    <source>
        <dbReference type="ARBA" id="ARBA00023065"/>
    </source>
</evidence>
<keyword evidence="19" id="KW-1185">Reference proteome</keyword>
<keyword evidence="17" id="KW-0675">Receptor</keyword>
<dbReference type="Proteomes" id="UP000041595">
    <property type="component" value="Unassembled WGS sequence"/>
</dbReference>
<comment type="similarity">
    <text evidence="12 13">Belongs to the TonB-dependent receptor family.</text>
</comment>
<keyword evidence="6 14" id="KW-0732">Signal</keyword>
<dbReference type="Pfam" id="PF07715">
    <property type="entry name" value="Plug"/>
    <property type="match status" value="1"/>
</dbReference>
<evidence type="ECO:0000256" key="6">
    <source>
        <dbReference type="ARBA" id="ARBA00022729"/>
    </source>
</evidence>
<dbReference type="STRING" id="1453495.AT01_3853"/>
<evidence type="ECO:0000259" key="15">
    <source>
        <dbReference type="Pfam" id="PF00593"/>
    </source>
</evidence>
<evidence type="ECO:0000313" key="19">
    <source>
        <dbReference type="Proteomes" id="UP000038647"/>
    </source>
</evidence>
<evidence type="ECO:0000259" key="16">
    <source>
        <dbReference type="Pfam" id="PF07715"/>
    </source>
</evidence>
<keyword evidence="8" id="KW-0406">Ion transport</keyword>
<evidence type="ECO:0000256" key="13">
    <source>
        <dbReference type="RuleBase" id="RU003357"/>
    </source>
</evidence>
<dbReference type="InterPro" id="IPR039426">
    <property type="entry name" value="TonB-dep_rcpt-like"/>
</dbReference>
<keyword evidence="7" id="KW-0408">Iron</keyword>
<dbReference type="EMBL" id="CQEJ01000005">
    <property type="protein sequence ID" value="CNK79059.1"/>
    <property type="molecule type" value="Genomic_DNA"/>
</dbReference>
<dbReference type="Gene3D" id="2.170.130.10">
    <property type="entry name" value="TonB-dependent receptor, plug domain"/>
    <property type="match status" value="1"/>
</dbReference>
<dbReference type="EMBL" id="CQEH01000005">
    <property type="protein sequence ID" value="CNK87792.1"/>
    <property type="molecule type" value="Genomic_DNA"/>
</dbReference>
<dbReference type="SUPFAM" id="SSF56935">
    <property type="entry name" value="Porins"/>
    <property type="match status" value="1"/>
</dbReference>
<dbReference type="PANTHER" id="PTHR32552">
    <property type="entry name" value="FERRICHROME IRON RECEPTOR-RELATED"/>
    <property type="match status" value="1"/>
</dbReference>
<evidence type="ECO:0000256" key="12">
    <source>
        <dbReference type="PROSITE-ProRule" id="PRU01360"/>
    </source>
</evidence>
<evidence type="ECO:0000256" key="10">
    <source>
        <dbReference type="ARBA" id="ARBA00023136"/>
    </source>
</evidence>
<evidence type="ECO:0000313" key="18">
    <source>
        <dbReference type="EMBL" id="CNK87792.1"/>
    </source>
</evidence>
<evidence type="ECO:0000256" key="14">
    <source>
        <dbReference type="SAM" id="SignalP"/>
    </source>
</evidence>
<keyword evidence="11 12" id="KW-0998">Cell outer membrane</keyword>
<evidence type="ECO:0000256" key="3">
    <source>
        <dbReference type="ARBA" id="ARBA00022452"/>
    </source>
</evidence>
<reference evidence="18 19" key="2">
    <citation type="submission" date="2015-03" db="EMBL/GenBank/DDBJ databases">
        <authorList>
            <consortium name="Pathogen Informatics"/>
            <person name="Murphy D."/>
        </authorList>
    </citation>
    <scope>NUCLEOTIDE SEQUENCE [LARGE SCALE GENOMIC DNA]</scope>
    <source>
        <strain evidence="18 19">IP08791</strain>
    </source>
</reference>
<dbReference type="InterPro" id="IPR037066">
    <property type="entry name" value="Plug_dom_sf"/>
</dbReference>
<proteinExistence type="inferred from homology"/>